<name>A0A844KBS9_9FIRM</name>
<dbReference type="RefSeq" id="WP_155203892.1">
    <property type="nucleotide sequence ID" value="NZ_WNAF01000002.1"/>
</dbReference>
<evidence type="ECO:0000313" key="2">
    <source>
        <dbReference type="Proteomes" id="UP000448177"/>
    </source>
</evidence>
<dbReference type="EMBL" id="WNAF01000002">
    <property type="protein sequence ID" value="MTR76199.1"/>
    <property type="molecule type" value="Genomic_DNA"/>
</dbReference>
<sequence length="176" mass="20406">MTERDAKDLVDWLDQAEAETKATIAEHERIDPFYDGVLSTVQTVREYIKKMRKVDEVEGEKQMKEIITDSKFEHIEEIKPFFWWTGSLNIKQAITHLTKRYDEEEAHNLLDEKLEFVSDYMRNNHGAVEQYGIYLIPEFMLGYDDIEIVVVAASENERAAVVFSDIPIAKGGCGRK</sequence>
<protein>
    <submittedName>
        <fullName evidence="1">Uncharacterized protein</fullName>
    </submittedName>
</protein>
<keyword evidence="2" id="KW-1185">Reference proteome</keyword>
<dbReference type="Proteomes" id="UP000448177">
    <property type="component" value="Unassembled WGS sequence"/>
</dbReference>
<proteinExistence type="predicted"/>
<gene>
    <name evidence="1" type="ORF">GMD21_05815</name>
</gene>
<reference evidence="1 2" key="1">
    <citation type="journal article" date="2019" name="Nat. Med.">
        <title>A library of human gut bacterial isolates paired with longitudinal multiomics data enables mechanistic microbiome research.</title>
        <authorList>
            <person name="Poyet M."/>
            <person name="Groussin M."/>
            <person name="Gibbons S.M."/>
            <person name="Avila-Pacheco J."/>
            <person name="Jiang X."/>
            <person name="Kearney S.M."/>
            <person name="Perrotta A.R."/>
            <person name="Berdy B."/>
            <person name="Zhao S."/>
            <person name="Lieberman T.D."/>
            <person name="Swanson P.K."/>
            <person name="Smith M."/>
            <person name="Roesemann S."/>
            <person name="Alexander J.E."/>
            <person name="Rich S.A."/>
            <person name="Livny J."/>
            <person name="Vlamakis H."/>
            <person name="Clish C."/>
            <person name="Bullock K."/>
            <person name="Deik A."/>
            <person name="Scott J."/>
            <person name="Pierce K.A."/>
            <person name="Xavier R.J."/>
            <person name="Alm E.J."/>
        </authorList>
    </citation>
    <scope>NUCLEOTIDE SEQUENCE [LARGE SCALE GENOMIC DNA]</scope>
    <source>
        <strain evidence="1 2">BIOML-A1</strain>
    </source>
</reference>
<dbReference type="AlphaFoldDB" id="A0A844KBS9"/>
<evidence type="ECO:0000313" key="1">
    <source>
        <dbReference type="EMBL" id="MTR76199.1"/>
    </source>
</evidence>
<accession>A0A844KBS9</accession>
<comment type="caution">
    <text evidence="1">The sequence shown here is derived from an EMBL/GenBank/DDBJ whole genome shotgun (WGS) entry which is preliminary data.</text>
</comment>
<organism evidence="1 2">
    <name type="scientific">Mediterraneibacter faecis</name>
    <dbReference type="NCBI Taxonomy" id="592978"/>
    <lineage>
        <taxon>Bacteria</taxon>
        <taxon>Bacillati</taxon>
        <taxon>Bacillota</taxon>
        <taxon>Clostridia</taxon>
        <taxon>Lachnospirales</taxon>
        <taxon>Lachnospiraceae</taxon>
        <taxon>Mediterraneibacter</taxon>
    </lineage>
</organism>